<feature type="domain" description="HTH lysR-type" evidence="5">
    <location>
        <begin position="1"/>
        <end position="59"/>
    </location>
</feature>
<proteinExistence type="inferred from homology"/>
<dbReference type="PANTHER" id="PTHR30126:SF39">
    <property type="entry name" value="HTH-TYPE TRANSCRIPTIONAL REGULATOR CYSL"/>
    <property type="match status" value="1"/>
</dbReference>
<dbReference type="Pfam" id="PF00126">
    <property type="entry name" value="HTH_1"/>
    <property type="match status" value="1"/>
</dbReference>
<reference evidence="7" key="1">
    <citation type="journal article" date="2019" name="Int. J. Syst. Evol. Microbiol.">
        <title>The Global Catalogue of Microorganisms (GCM) 10K type strain sequencing project: providing services to taxonomists for standard genome sequencing and annotation.</title>
        <authorList>
            <consortium name="The Broad Institute Genomics Platform"/>
            <consortium name="The Broad Institute Genome Sequencing Center for Infectious Disease"/>
            <person name="Wu L."/>
            <person name="Ma J."/>
        </authorList>
    </citation>
    <scope>NUCLEOTIDE SEQUENCE [LARGE SCALE GENOMIC DNA]</scope>
    <source>
        <strain evidence="7">XZYJ18</strain>
    </source>
</reference>
<name>A0ABV9Z850_9PSEU</name>
<dbReference type="InterPro" id="IPR000847">
    <property type="entry name" value="LysR_HTH_N"/>
</dbReference>
<dbReference type="Pfam" id="PF03466">
    <property type="entry name" value="LysR_substrate"/>
    <property type="match status" value="1"/>
</dbReference>
<comment type="caution">
    <text evidence="6">The sequence shown here is derived from an EMBL/GenBank/DDBJ whole genome shotgun (WGS) entry which is preliminary data.</text>
</comment>
<dbReference type="SUPFAM" id="SSF46785">
    <property type="entry name" value="Winged helix' DNA-binding domain"/>
    <property type="match status" value="1"/>
</dbReference>
<protein>
    <submittedName>
        <fullName evidence="6">LysR family transcriptional regulator</fullName>
    </submittedName>
</protein>
<keyword evidence="7" id="KW-1185">Reference proteome</keyword>
<evidence type="ECO:0000313" key="7">
    <source>
        <dbReference type="Proteomes" id="UP001596175"/>
    </source>
</evidence>
<dbReference type="EMBL" id="JBHSKG010000002">
    <property type="protein sequence ID" value="MFC5137786.1"/>
    <property type="molecule type" value="Genomic_DNA"/>
</dbReference>
<organism evidence="6 7">
    <name type="scientific">Actinomycetospora rhizophila</name>
    <dbReference type="NCBI Taxonomy" id="1416876"/>
    <lineage>
        <taxon>Bacteria</taxon>
        <taxon>Bacillati</taxon>
        <taxon>Actinomycetota</taxon>
        <taxon>Actinomycetes</taxon>
        <taxon>Pseudonocardiales</taxon>
        <taxon>Pseudonocardiaceae</taxon>
        <taxon>Actinomycetospora</taxon>
    </lineage>
</organism>
<keyword evidence="4" id="KW-0804">Transcription</keyword>
<dbReference type="RefSeq" id="WP_378019993.1">
    <property type="nucleotide sequence ID" value="NZ_JBHSKG010000002.1"/>
</dbReference>
<dbReference type="Gene3D" id="1.10.10.10">
    <property type="entry name" value="Winged helix-like DNA-binding domain superfamily/Winged helix DNA-binding domain"/>
    <property type="match status" value="1"/>
</dbReference>
<keyword evidence="3" id="KW-0238">DNA-binding</keyword>
<evidence type="ECO:0000256" key="2">
    <source>
        <dbReference type="ARBA" id="ARBA00023015"/>
    </source>
</evidence>
<evidence type="ECO:0000259" key="5">
    <source>
        <dbReference type="PROSITE" id="PS50931"/>
    </source>
</evidence>
<dbReference type="InterPro" id="IPR005119">
    <property type="entry name" value="LysR_subst-bd"/>
</dbReference>
<evidence type="ECO:0000256" key="3">
    <source>
        <dbReference type="ARBA" id="ARBA00023125"/>
    </source>
</evidence>
<sequence>MTTTARLRAFVALADQGSVRGAAAALVVTESTVSAAVRALGDEVGVALLEKDGRGVRLTPAGARYADYARRILGLLDEATTAARGEADPEHGHVRLGAVTTAGEHLLPALLTSFRARHPHVGVGVEVAPSAAVWSMLRHHELDVVVAGSPPGDDVDAHVRARRENTLTVVGAPGTAAGFDPATATWLLRETGSGIRATLTALLEDLPGEPPRMVLGSHGATIAAARAGLGVTLVAREGVARLLGEGSLIELAVPGVPISRPWHVVTHPDATASTELLVHHLLADEELGWRRA</sequence>
<evidence type="ECO:0000256" key="4">
    <source>
        <dbReference type="ARBA" id="ARBA00023163"/>
    </source>
</evidence>
<dbReference type="Proteomes" id="UP001596175">
    <property type="component" value="Unassembled WGS sequence"/>
</dbReference>
<dbReference type="PANTHER" id="PTHR30126">
    <property type="entry name" value="HTH-TYPE TRANSCRIPTIONAL REGULATOR"/>
    <property type="match status" value="1"/>
</dbReference>
<dbReference type="PROSITE" id="PS50931">
    <property type="entry name" value="HTH_LYSR"/>
    <property type="match status" value="1"/>
</dbReference>
<evidence type="ECO:0000313" key="6">
    <source>
        <dbReference type="EMBL" id="MFC5137786.1"/>
    </source>
</evidence>
<dbReference type="Gene3D" id="3.40.190.10">
    <property type="entry name" value="Periplasmic binding protein-like II"/>
    <property type="match status" value="2"/>
</dbReference>
<dbReference type="InterPro" id="IPR036390">
    <property type="entry name" value="WH_DNA-bd_sf"/>
</dbReference>
<keyword evidence="2" id="KW-0805">Transcription regulation</keyword>
<accession>A0ABV9Z850</accession>
<comment type="similarity">
    <text evidence="1">Belongs to the LysR transcriptional regulatory family.</text>
</comment>
<evidence type="ECO:0000256" key="1">
    <source>
        <dbReference type="ARBA" id="ARBA00009437"/>
    </source>
</evidence>
<gene>
    <name evidence="6" type="ORF">ACFPK1_06055</name>
</gene>
<dbReference type="SUPFAM" id="SSF53850">
    <property type="entry name" value="Periplasmic binding protein-like II"/>
    <property type="match status" value="1"/>
</dbReference>
<dbReference type="InterPro" id="IPR036388">
    <property type="entry name" value="WH-like_DNA-bd_sf"/>
</dbReference>